<proteinExistence type="predicted"/>
<dbReference type="Proteomes" id="UP000439752">
    <property type="component" value="Unassembled WGS sequence"/>
</dbReference>
<gene>
    <name evidence="1" type="ORF">EXIGUO9Y_80010</name>
</gene>
<keyword evidence="2" id="KW-1185">Reference proteome</keyword>
<evidence type="ECO:0000313" key="2">
    <source>
        <dbReference type="Proteomes" id="UP000439752"/>
    </source>
</evidence>
<dbReference type="RefSeq" id="WP_159172541.1">
    <property type="nucleotide sequence ID" value="NZ_LR732308.1"/>
</dbReference>
<organism evidence="1 2">
    <name type="scientific">Exiguobacterium oxidotolerans</name>
    <dbReference type="NCBI Taxonomy" id="223958"/>
    <lineage>
        <taxon>Bacteria</taxon>
        <taxon>Bacillati</taxon>
        <taxon>Bacillota</taxon>
        <taxon>Bacilli</taxon>
        <taxon>Bacillales</taxon>
        <taxon>Bacillales Family XII. Incertae Sedis</taxon>
        <taxon>Exiguobacterium</taxon>
    </lineage>
</organism>
<dbReference type="AlphaFoldDB" id="A0A653IHB9"/>
<protein>
    <submittedName>
        <fullName evidence="1">Uncharacterized protein</fullName>
    </submittedName>
</protein>
<reference evidence="1 2" key="1">
    <citation type="submission" date="2019-10" db="EMBL/GenBank/DDBJ databases">
        <authorList>
            <person name="Karimi E."/>
        </authorList>
    </citation>
    <scope>NUCLEOTIDE SEQUENCE [LARGE SCALE GENOMIC DNA]</scope>
    <source>
        <strain evidence="1">Exiguobacterium sp. 9Y</strain>
    </source>
</reference>
<accession>A0A653IHB9</accession>
<dbReference type="EMBL" id="CABWKQ010000058">
    <property type="protein sequence ID" value="VWX38681.1"/>
    <property type="molecule type" value="Genomic_DNA"/>
</dbReference>
<name>A0A653IHB9_9BACL</name>
<sequence>MLPECIPDQRELARRMRIVKTLRKLGKTDEAIAKSLYVPVEWVRSVDDDHVSPAFQQSS</sequence>
<evidence type="ECO:0000313" key="1">
    <source>
        <dbReference type="EMBL" id="VWX38681.1"/>
    </source>
</evidence>